<keyword evidence="2" id="KW-0472">Membrane</keyword>
<reference evidence="4" key="1">
    <citation type="submission" date="2018-12" db="EMBL/GenBank/DDBJ databases">
        <title>Tengunoibacter tsumagoiensis gen. nov., sp. nov., Dictyobacter kobayashii sp. nov., D. alpinus sp. nov., and D. joshuensis sp. nov. and description of Dictyobacteraceae fam. nov. within the order Ktedonobacterales isolated from Tengu-no-mugimeshi.</title>
        <authorList>
            <person name="Wang C.M."/>
            <person name="Zheng Y."/>
            <person name="Sakai Y."/>
            <person name="Toyoda A."/>
            <person name="Minakuchi Y."/>
            <person name="Abe K."/>
            <person name="Yokota A."/>
            <person name="Yabe S."/>
        </authorList>
    </citation>
    <scope>NUCLEOTIDE SEQUENCE [LARGE SCALE GENOMIC DNA]</scope>
    <source>
        <strain evidence="4">S-27</strain>
    </source>
</reference>
<dbReference type="Proteomes" id="UP000287224">
    <property type="component" value="Unassembled WGS sequence"/>
</dbReference>
<feature type="compositionally biased region" description="Basic residues" evidence="1">
    <location>
        <begin position="11"/>
        <end position="20"/>
    </location>
</feature>
<accession>A0A401ZQN2</accession>
<evidence type="ECO:0000256" key="1">
    <source>
        <dbReference type="SAM" id="MobiDB-lite"/>
    </source>
</evidence>
<name>A0A401ZQN2_9CHLR</name>
<feature type="compositionally biased region" description="Basic and acidic residues" evidence="1">
    <location>
        <begin position="1"/>
        <end position="10"/>
    </location>
</feature>
<dbReference type="AlphaFoldDB" id="A0A401ZQN2"/>
<evidence type="ECO:0000313" key="3">
    <source>
        <dbReference type="EMBL" id="GCE09177.1"/>
    </source>
</evidence>
<organism evidence="3 4">
    <name type="scientific">Dictyobacter aurantiacus</name>
    <dbReference type="NCBI Taxonomy" id="1936993"/>
    <lineage>
        <taxon>Bacteria</taxon>
        <taxon>Bacillati</taxon>
        <taxon>Chloroflexota</taxon>
        <taxon>Ktedonobacteria</taxon>
        <taxon>Ktedonobacterales</taxon>
        <taxon>Dictyobacteraceae</taxon>
        <taxon>Dictyobacter</taxon>
    </lineage>
</organism>
<keyword evidence="2" id="KW-0812">Transmembrane</keyword>
<feature type="compositionally biased region" description="Basic and acidic residues" evidence="1">
    <location>
        <begin position="47"/>
        <end position="57"/>
    </location>
</feature>
<sequence>MDVPEQEPKPQRKRKNRTKKTSGEVTRSGIDPSSANPDEGADASDAQGEKRQSDSKAHHPRKQKKVESPAKGTKQPSAGDSHPAQTMPIIPDSRVEEIPQEILTPSPKEETLPALPPPHPVIEAHKAEKDVIHGQGGISIREHVLRNLSRGLGWFINAFATAILSVLLGFAPPVSDVPLLDFIKSHKLTVLVILCVVVFLTMVALLAFYERFQPMDALRKAMGTVTIVSMLSCGLCLSLLWVTLARPSWCLTSLSSLCPASKTIVKPLTSTRGSHDTNLDAYFISFQSATYAIAGNPLKPDYIPSSGNPRSIGVVPLDTKAPSTPYTIAVGVHSLSTGGYSVVIDKVALLVTRVNVVPDPLNVYAAGLFTTYTSTNPSRFVYRGQHVSQMIPDTYSNSPLPRVILGAGESDQIDAAFESSVPVDIQFRIQVTYHILTHEDAHSLTLPQVFEVVFSNVSTWRTYQLNLANQNFVSAP</sequence>
<feature type="transmembrane region" description="Helical" evidence="2">
    <location>
        <begin position="190"/>
        <end position="209"/>
    </location>
</feature>
<dbReference type="EMBL" id="BIFQ01000002">
    <property type="protein sequence ID" value="GCE09177.1"/>
    <property type="molecule type" value="Genomic_DNA"/>
</dbReference>
<gene>
    <name evidence="3" type="ORF">KDAU_65060</name>
</gene>
<protein>
    <submittedName>
        <fullName evidence="3">Uncharacterized protein</fullName>
    </submittedName>
</protein>
<proteinExistence type="predicted"/>
<feature type="region of interest" description="Disordered" evidence="1">
    <location>
        <begin position="1"/>
        <end position="94"/>
    </location>
</feature>
<feature type="transmembrane region" description="Helical" evidence="2">
    <location>
        <begin position="221"/>
        <end position="244"/>
    </location>
</feature>
<evidence type="ECO:0000256" key="2">
    <source>
        <dbReference type="SAM" id="Phobius"/>
    </source>
</evidence>
<keyword evidence="2" id="KW-1133">Transmembrane helix</keyword>
<evidence type="ECO:0000313" key="4">
    <source>
        <dbReference type="Proteomes" id="UP000287224"/>
    </source>
</evidence>
<comment type="caution">
    <text evidence="3">The sequence shown here is derived from an EMBL/GenBank/DDBJ whole genome shotgun (WGS) entry which is preliminary data.</text>
</comment>
<feature type="transmembrane region" description="Helical" evidence="2">
    <location>
        <begin position="151"/>
        <end position="170"/>
    </location>
</feature>
<keyword evidence="4" id="KW-1185">Reference proteome</keyword>